<comment type="catalytic activity">
    <reaction evidence="3">
        <text>a triacylglycerol + H2O = a diacylglycerol + a fatty acid + H(+)</text>
        <dbReference type="Rhea" id="RHEA:12044"/>
        <dbReference type="ChEBI" id="CHEBI:15377"/>
        <dbReference type="ChEBI" id="CHEBI:15378"/>
        <dbReference type="ChEBI" id="CHEBI:17855"/>
        <dbReference type="ChEBI" id="CHEBI:18035"/>
        <dbReference type="ChEBI" id="CHEBI:28868"/>
        <dbReference type="EC" id="3.1.1.3"/>
    </reaction>
    <physiologicalReaction direction="left-to-right" evidence="3">
        <dbReference type="Rhea" id="RHEA:12045"/>
    </physiologicalReaction>
</comment>
<feature type="signal peptide" evidence="4">
    <location>
        <begin position="1"/>
        <end position="21"/>
    </location>
</feature>
<dbReference type="KEGG" id="dha:DEHA2D12122g"/>
<dbReference type="PANTHER" id="PTHR34853:SF1">
    <property type="entry name" value="LIPASE 5"/>
    <property type="match status" value="1"/>
</dbReference>
<dbReference type="Pfam" id="PF03583">
    <property type="entry name" value="LIP"/>
    <property type="match status" value="1"/>
</dbReference>
<dbReference type="SUPFAM" id="SSF53474">
    <property type="entry name" value="alpha/beta-Hydrolases"/>
    <property type="match status" value="1"/>
</dbReference>
<dbReference type="EMBL" id="CR382136">
    <property type="protein sequence ID" value="CAG87165.2"/>
    <property type="molecule type" value="Genomic_DNA"/>
</dbReference>
<evidence type="ECO:0000256" key="4">
    <source>
        <dbReference type="SAM" id="SignalP"/>
    </source>
</evidence>
<evidence type="ECO:0000313" key="6">
    <source>
        <dbReference type="Proteomes" id="UP000000599"/>
    </source>
</evidence>
<dbReference type="VEuPathDB" id="FungiDB:DEHA2D12122g"/>
<dbReference type="ESTHER" id="debha-q6bs23">
    <property type="family name" value="Fungal-Bact_LIP"/>
</dbReference>
<protein>
    <submittedName>
        <fullName evidence="5">DEHA2D12122p</fullName>
    </submittedName>
</protein>
<dbReference type="PIRSF" id="PIRSF029171">
    <property type="entry name" value="Esterase_LipA"/>
    <property type="match status" value="1"/>
</dbReference>
<organism evidence="5 6">
    <name type="scientific">Debaryomyces hansenii (strain ATCC 36239 / CBS 767 / BCRC 21394 / JCM 1990 / NBRC 0083 / IGC 2968)</name>
    <name type="common">Yeast</name>
    <name type="synonym">Torulaspora hansenii</name>
    <dbReference type="NCBI Taxonomy" id="284592"/>
    <lineage>
        <taxon>Eukaryota</taxon>
        <taxon>Fungi</taxon>
        <taxon>Dikarya</taxon>
        <taxon>Ascomycota</taxon>
        <taxon>Saccharomycotina</taxon>
        <taxon>Pichiomycetes</taxon>
        <taxon>Debaryomycetaceae</taxon>
        <taxon>Debaryomyces</taxon>
    </lineage>
</organism>
<accession>Q6BS23</accession>
<feature type="chain" id="PRO_5004272268" evidence="4">
    <location>
        <begin position="22"/>
        <end position="484"/>
    </location>
</feature>
<keyword evidence="6" id="KW-1185">Reference proteome</keyword>
<sequence length="484" mass="52755">MNFKSLFFICLILACLESIIAGPIKVLTPSEDDFYSLPDGYEDKEPGTILKIRKPPQRLRGIYFPISVKGAWQALVRTTDSHGNATAIVTTIIEPFNADPSKVVSYQVMQDSASINCSPSYSFLYGASMNTVFAQLEMYVIDVALMKGWYVVIPDYEGPKASFTAGKQSGQSTLDSIRAVLKTTNVTGIKEDAKVAMWGYSGGTVATGWAAALQPTYAKELKSNLIGAAMGGFVTNITSTAEGVDGTIFAGLTASAIAGLTNEYSQLKSMVQKLLMPSKLVAYNKAQTLCFLPSIVTFAFQKFFTGPNRYFDEGWALFNDPTIKKVIAENTLALKKGDPVPEIPLFVFHGELDKIVAYKDAVRTYNNWCEWGIDSYEFAIDETTGHITEFIEGTPAAIAWLTKMFNGEKPVKGCKSTKRFTNLLYPGANTSVANVLSDSVKTVLGENFGPNAENIDKGSRNATHVKRSLEELGVSLDFPPEGSM</sequence>
<dbReference type="HOGENOM" id="CLU_029538_5_0_1"/>
<dbReference type="Proteomes" id="UP000000599">
    <property type="component" value="Chromosome D"/>
</dbReference>
<dbReference type="Gene3D" id="1.10.260.130">
    <property type="match status" value="1"/>
</dbReference>
<name>Q6BS23_DEBHA</name>
<dbReference type="GeneID" id="2900962"/>
<evidence type="ECO:0000313" key="5">
    <source>
        <dbReference type="EMBL" id="CAG87165.2"/>
    </source>
</evidence>
<evidence type="ECO:0000256" key="2">
    <source>
        <dbReference type="ARBA" id="ARBA00023180"/>
    </source>
</evidence>
<reference evidence="5 6" key="1">
    <citation type="journal article" date="2004" name="Nature">
        <title>Genome evolution in yeasts.</title>
        <authorList>
            <consortium name="Genolevures"/>
            <person name="Dujon B."/>
            <person name="Sherman D."/>
            <person name="Fischer G."/>
            <person name="Durrens P."/>
            <person name="Casaregola S."/>
            <person name="Lafontaine I."/>
            <person name="de Montigny J."/>
            <person name="Marck C."/>
            <person name="Neuveglise C."/>
            <person name="Talla E."/>
            <person name="Goffard N."/>
            <person name="Frangeul L."/>
            <person name="Aigle M."/>
            <person name="Anthouard V."/>
            <person name="Babour A."/>
            <person name="Barbe V."/>
            <person name="Barnay S."/>
            <person name="Blanchin S."/>
            <person name="Beckerich J.M."/>
            <person name="Beyne E."/>
            <person name="Bleykasten C."/>
            <person name="Boisrame A."/>
            <person name="Boyer J."/>
            <person name="Cattolico L."/>
            <person name="Confanioleri F."/>
            <person name="de Daruvar A."/>
            <person name="Despons L."/>
            <person name="Fabre E."/>
            <person name="Fairhead C."/>
            <person name="Ferry-Dumazet H."/>
            <person name="Groppi A."/>
            <person name="Hantraye F."/>
            <person name="Hennequin C."/>
            <person name="Jauniaux N."/>
            <person name="Joyet P."/>
            <person name="Kachouri R."/>
            <person name="Kerrest A."/>
            <person name="Koszul R."/>
            <person name="Lemaire M."/>
            <person name="Lesur I."/>
            <person name="Ma L."/>
            <person name="Muller H."/>
            <person name="Nicaud J.M."/>
            <person name="Nikolski M."/>
            <person name="Oztas S."/>
            <person name="Ozier-Kalogeropoulos O."/>
            <person name="Pellenz S."/>
            <person name="Potier S."/>
            <person name="Richard G.F."/>
            <person name="Straub M.L."/>
            <person name="Suleau A."/>
            <person name="Swennene D."/>
            <person name="Tekaia F."/>
            <person name="Wesolowski-Louvel M."/>
            <person name="Westhof E."/>
            <person name="Wirth B."/>
            <person name="Zeniou-Meyer M."/>
            <person name="Zivanovic I."/>
            <person name="Bolotin-Fukuhara M."/>
            <person name="Thierry A."/>
            <person name="Bouchier C."/>
            <person name="Caudron B."/>
            <person name="Scarpelli C."/>
            <person name="Gaillardin C."/>
            <person name="Weissenbach J."/>
            <person name="Wincker P."/>
            <person name="Souciet J.L."/>
        </authorList>
    </citation>
    <scope>NUCLEOTIDE SEQUENCE [LARGE SCALE GENOMIC DNA]</scope>
    <source>
        <strain evidence="6">ATCC 36239 / CBS 767 / BCRC 21394 / JCM 1990 / NBRC 0083 / IGC 2968</strain>
    </source>
</reference>
<dbReference type="GO" id="GO:0016042">
    <property type="term" value="P:lipid catabolic process"/>
    <property type="evidence" value="ECO:0007669"/>
    <property type="project" value="InterPro"/>
</dbReference>
<dbReference type="AlphaFoldDB" id="Q6BS23"/>
<dbReference type="InterPro" id="IPR005152">
    <property type="entry name" value="Lipase_secreted"/>
</dbReference>
<dbReference type="GO" id="GO:0004806">
    <property type="term" value="F:triacylglycerol lipase activity"/>
    <property type="evidence" value="ECO:0007669"/>
    <property type="project" value="UniProtKB-EC"/>
</dbReference>
<proteinExistence type="predicted"/>
<dbReference type="InterPro" id="IPR029058">
    <property type="entry name" value="AB_hydrolase_fold"/>
</dbReference>
<dbReference type="RefSeq" id="XP_458997.2">
    <property type="nucleotide sequence ID" value="XM_458997.1"/>
</dbReference>
<dbReference type="Gene3D" id="3.40.50.1820">
    <property type="entry name" value="alpha/beta hydrolase"/>
    <property type="match status" value="1"/>
</dbReference>
<dbReference type="OMA" id="EGCTIQN"/>
<dbReference type="PANTHER" id="PTHR34853">
    <property type="match status" value="1"/>
</dbReference>
<keyword evidence="2" id="KW-0325">Glycoprotein</keyword>
<evidence type="ECO:0000256" key="3">
    <source>
        <dbReference type="ARBA" id="ARBA00023369"/>
    </source>
</evidence>
<evidence type="ECO:0000256" key="1">
    <source>
        <dbReference type="ARBA" id="ARBA00022729"/>
    </source>
</evidence>
<gene>
    <name evidence="5" type="ordered locus">DEHA2D12122g</name>
</gene>
<keyword evidence="1 4" id="KW-0732">Signal</keyword>
<dbReference type="InParanoid" id="Q6BS23"/>
<dbReference type="PROSITE" id="PS51257">
    <property type="entry name" value="PROKAR_LIPOPROTEIN"/>
    <property type="match status" value="1"/>
</dbReference>
<dbReference type="OrthoDB" id="2373480at2759"/>
<dbReference type="eggNOG" id="ENOG502S2P7">
    <property type="taxonomic scope" value="Eukaryota"/>
</dbReference>